<reference evidence="2" key="1">
    <citation type="submission" date="2023-04" db="EMBL/GenBank/DDBJ databases">
        <authorList>
            <person name="Vijverberg K."/>
            <person name="Xiong W."/>
            <person name="Schranz E."/>
        </authorList>
    </citation>
    <scope>NUCLEOTIDE SEQUENCE</scope>
</reference>
<evidence type="ECO:0000313" key="2">
    <source>
        <dbReference type="EMBL" id="CAI9278268.1"/>
    </source>
</evidence>
<dbReference type="Proteomes" id="UP001177003">
    <property type="component" value="Chromosome 4"/>
</dbReference>
<evidence type="ECO:0000313" key="3">
    <source>
        <dbReference type="Proteomes" id="UP001177003"/>
    </source>
</evidence>
<organism evidence="2 3">
    <name type="scientific">Lactuca saligna</name>
    <name type="common">Willowleaf lettuce</name>
    <dbReference type="NCBI Taxonomy" id="75948"/>
    <lineage>
        <taxon>Eukaryota</taxon>
        <taxon>Viridiplantae</taxon>
        <taxon>Streptophyta</taxon>
        <taxon>Embryophyta</taxon>
        <taxon>Tracheophyta</taxon>
        <taxon>Spermatophyta</taxon>
        <taxon>Magnoliopsida</taxon>
        <taxon>eudicotyledons</taxon>
        <taxon>Gunneridae</taxon>
        <taxon>Pentapetalae</taxon>
        <taxon>asterids</taxon>
        <taxon>campanulids</taxon>
        <taxon>Asterales</taxon>
        <taxon>Asteraceae</taxon>
        <taxon>Cichorioideae</taxon>
        <taxon>Cichorieae</taxon>
        <taxon>Lactucinae</taxon>
        <taxon>Lactuca</taxon>
    </lineage>
</organism>
<proteinExistence type="predicted"/>
<feature type="compositionally biased region" description="Basic and acidic residues" evidence="1">
    <location>
        <begin position="32"/>
        <end position="47"/>
    </location>
</feature>
<feature type="region of interest" description="Disordered" evidence="1">
    <location>
        <begin position="30"/>
        <end position="114"/>
    </location>
</feature>
<accession>A0AA35YQP1</accession>
<dbReference type="EMBL" id="OX465080">
    <property type="protein sequence ID" value="CAI9278268.1"/>
    <property type="molecule type" value="Genomic_DNA"/>
</dbReference>
<name>A0AA35YQP1_LACSI</name>
<gene>
    <name evidence="2" type="ORF">LSALG_LOCUS18147</name>
</gene>
<protein>
    <submittedName>
        <fullName evidence="2">Uncharacterized protein</fullName>
    </submittedName>
</protein>
<evidence type="ECO:0000256" key="1">
    <source>
        <dbReference type="SAM" id="MobiDB-lite"/>
    </source>
</evidence>
<dbReference type="AlphaFoldDB" id="A0AA35YQP1"/>
<sequence length="114" mass="12760">MKSRGVGDVKELERKLDGLKIRGKTLRVNIALHERKEPPRKQRDNETGNRVTGGHVNNKGEKASRIGIGTRDHRTYADLLRPRDVASNVRYATEPPGPPLPTPITLQRDPVTHS</sequence>
<feature type="compositionally biased region" description="Basic and acidic residues" evidence="1">
    <location>
        <begin position="58"/>
        <end position="84"/>
    </location>
</feature>
<keyword evidence="3" id="KW-1185">Reference proteome</keyword>